<gene>
    <name evidence="1" type="ORF">TCAL_14548</name>
</gene>
<sequence>MNEKGLSSFLGAHPEFKIGDDGVIVWYGYHCLLVLQLSLYEECSIDINDIMDDLEARGNVMTEADVRLILKARIPELKLHSSSKDVGWDDNSC</sequence>
<proteinExistence type="predicted"/>
<comment type="caution">
    <text evidence="1">The sequence shown here is derived from an EMBL/GenBank/DDBJ whole genome shotgun (WGS) entry which is preliminary data.</text>
</comment>
<evidence type="ECO:0000313" key="2">
    <source>
        <dbReference type="Proteomes" id="UP000318571"/>
    </source>
</evidence>
<reference evidence="1 2" key="1">
    <citation type="journal article" date="2018" name="Nat. Ecol. Evol.">
        <title>Genomic signatures of mitonuclear coevolution across populations of Tigriopus californicus.</title>
        <authorList>
            <person name="Barreto F.S."/>
            <person name="Watson E.T."/>
            <person name="Lima T.G."/>
            <person name="Willett C.S."/>
            <person name="Edmands S."/>
            <person name="Li W."/>
            <person name="Burton R.S."/>
        </authorList>
    </citation>
    <scope>NUCLEOTIDE SEQUENCE [LARGE SCALE GENOMIC DNA]</scope>
    <source>
        <strain evidence="1 2">San Diego</strain>
    </source>
</reference>
<protein>
    <submittedName>
        <fullName evidence="1">Uncharacterized protein</fullName>
    </submittedName>
</protein>
<evidence type="ECO:0000313" key="1">
    <source>
        <dbReference type="EMBL" id="TRY74725.1"/>
    </source>
</evidence>
<organism evidence="1 2">
    <name type="scientific">Tigriopus californicus</name>
    <name type="common">Marine copepod</name>
    <dbReference type="NCBI Taxonomy" id="6832"/>
    <lineage>
        <taxon>Eukaryota</taxon>
        <taxon>Metazoa</taxon>
        <taxon>Ecdysozoa</taxon>
        <taxon>Arthropoda</taxon>
        <taxon>Crustacea</taxon>
        <taxon>Multicrustacea</taxon>
        <taxon>Hexanauplia</taxon>
        <taxon>Copepoda</taxon>
        <taxon>Harpacticoida</taxon>
        <taxon>Harpacticidae</taxon>
        <taxon>Tigriopus</taxon>
    </lineage>
</organism>
<name>A0A553PAL4_TIGCA</name>
<dbReference type="Proteomes" id="UP000318571">
    <property type="component" value="Chromosome 2"/>
</dbReference>
<keyword evidence="2" id="KW-1185">Reference proteome</keyword>
<dbReference type="AlphaFoldDB" id="A0A553PAL4"/>
<dbReference type="EMBL" id="VCGU01000005">
    <property type="protein sequence ID" value="TRY74725.1"/>
    <property type="molecule type" value="Genomic_DNA"/>
</dbReference>
<accession>A0A553PAL4</accession>